<accession>A0A0U1KTT0</accession>
<protein>
    <submittedName>
        <fullName evidence="7">Probable RND efflux membrane fusion protein</fullName>
    </submittedName>
</protein>
<dbReference type="Gene3D" id="2.40.30.170">
    <property type="match status" value="1"/>
</dbReference>
<comment type="similarity">
    <text evidence="2">Belongs to the membrane fusion protein (MFP) (TC 8.A.1) family.</text>
</comment>
<evidence type="ECO:0000256" key="5">
    <source>
        <dbReference type="SAM" id="Phobius"/>
    </source>
</evidence>
<dbReference type="Pfam" id="PF25876">
    <property type="entry name" value="HH_MFP_RND"/>
    <property type="match status" value="1"/>
</dbReference>
<dbReference type="PANTHER" id="PTHR32347">
    <property type="entry name" value="EFFLUX SYSTEM COMPONENT YKNX-RELATED"/>
    <property type="match status" value="1"/>
</dbReference>
<evidence type="ECO:0000256" key="3">
    <source>
        <dbReference type="ARBA" id="ARBA00023054"/>
    </source>
</evidence>
<dbReference type="PANTHER" id="PTHR32347:SF23">
    <property type="entry name" value="BLL5650 PROTEIN"/>
    <property type="match status" value="1"/>
</dbReference>
<dbReference type="InterPro" id="IPR050465">
    <property type="entry name" value="UPF0194_transport"/>
</dbReference>
<evidence type="ECO:0000313" key="8">
    <source>
        <dbReference type="Proteomes" id="UP000049855"/>
    </source>
</evidence>
<gene>
    <name evidence="7" type="ORF">SpAn4DRAFT_1775</name>
</gene>
<organism evidence="7 8">
    <name type="scientific">Sporomusa ovata</name>
    <dbReference type="NCBI Taxonomy" id="2378"/>
    <lineage>
        <taxon>Bacteria</taxon>
        <taxon>Bacillati</taxon>
        <taxon>Bacillota</taxon>
        <taxon>Negativicutes</taxon>
        <taxon>Selenomonadales</taxon>
        <taxon>Sporomusaceae</taxon>
        <taxon>Sporomusa</taxon>
    </lineage>
</organism>
<keyword evidence="3 4" id="KW-0175">Coiled coil</keyword>
<dbReference type="NCBIfam" id="TIGR01730">
    <property type="entry name" value="RND_mfp"/>
    <property type="match status" value="1"/>
</dbReference>
<dbReference type="GO" id="GO:0016020">
    <property type="term" value="C:membrane"/>
    <property type="evidence" value="ECO:0007669"/>
    <property type="project" value="InterPro"/>
</dbReference>
<evidence type="ECO:0000256" key="2">
    <source>
        <dbReference type="ARBA" id="ARBA00009477"/>
    </source>
</evidence>
<reference evidence="8" key="1">
    <citation type="submission" date="2015-03" db="EMBL/GenBank/DDBJ databases">
        <authorList>
            <person name="Nijsse Bart"/>
        </authorList>
    </citation>
    <scope>NUCLEOTIDE SEQUENCE [LARGE SCALE GENOMIC DNA]</scope>
</reference>
<dbReference type="EMBL" id="CTRP01000003">
    <property type="protein sequence ID" value="CQR70797.1"/>
    <property type="molecule type" value="Genomic_DNA"/>
</dbReference>
<dbReference type="Gene3D" id="2.40.50.100">
    <property type="match status" value="1"/>
</dbReference>
<dbReference type="GO" id="GO:0022857">
    <property type="term" value="F:transmembrane transporter activity"/>
    <property type="evidence" value="ECO:0007669"/>
    <property type="project" value="InterPro"/>
</dbReference>
<comment type="subcellular location">
    <subcellularLocation>
        <location evidence="1">Cell envelope</location>
    </subcellularLocation>
</comment>
<dbReference type="InterPro" id="IPR058624">
    <property type="entry name" value="MdtA-like_HH"/>
</dbReference>
<keyword evidence="5" id="KW-0812">Transmembrane</keyword>
<dbReference type="GO" id="GO:0030313">
    <property type="term" value="C:cell envelope"/>
    <property type="evidence" value="ECO:0007669"/>
    <property type="project" value="UniProtKB-SubCell"/>
</dbReference>
<dbReference type="SUPFAM" id="SSF111369">
    <property type="entry name" value="HlyD-like secretion proteins"/>
    <property type="match status" value="1"/>
</dbReference>
<proteinExistence type="inferred from homology"/>
<keyword evidence="5" id="KW-1133">Transmembrane helix</keyword>
<evidence type="ECO:0000259" key="6">
    <source>
        <dbReference type="Pfam" id="PF25876"/>
    </source>
</evidence>
<feature type="domain" description="Multidrug resistance protein MdtA-like alpha-helical hairpin" evidence="6">
    <location>
        <begin position="125"/>
        <end position="176"/>
    </location>
</feature>
<feature type="transmembrane region" description="Helical" evidence="5">
    <location>
        <begin position="16"/>
        <end position="35"/>
    </location>
</feature>
<feature type="coiled-coil region" evidence="4">
    <location>
        <begin position="112"/>
        <end position="191"/>
    </location>
</feature>
<dbReference type="Proteomes" id="UP000049855">
    <property type="component" value="Unassembled WGS sequence"/>
</dbReference>
<keyword evidence="8" id="KW-1185">Reference proteome</keyword>
<name>A0A0U1KTT0_9FIRM</name>
<sequence>MKPEMLGTMGAWLKRHWLLTVLIVGILCAGGWWFTNGRQGEKKDLAPVKADNRVLAEGIVFPVHYAQMVMPVEGTIGEVLVQEGDIVKAGQPIIRLVRQDYQARVGSTRADISRAAAAMEQARINLADAEREFERQKRLEAAGAVSRQQYDQAKTTADRTRAALAQAQAELETQEARLAESEGLLDKTELTAVINGTVAFLDVKVGEHAAAGTVLVRIADESAWEIRSDDLTELTIAKVKKGDQVSLTFDGIPDLEIAGKVKAIRAYGEKKRGDITYTVTVAPERWDDRLRWNMTAQLAITPSDL</sequence>
<dbReference type="InterPro" id="IPR006143">
    <property type="entry name" value="RND_pump_MFP"/>
</dbReference>
<evidence type="ECO:0000256" key="4">
    <source>
        <dbReference type="SAM" id="Coils"/>
    </source>
</evidence>
<dbReference type="Gene3D" id="1.10.287.470">
    <property type="entry name" value="Helix hairpin bin"/>
    <property type="match status" value="1"/>
</dbReference>
<dbReference type="AlphaFoldDB" id="A0A0U1KTT0"/>
<keyword evidence="5" id="KW-0472">Membrane</keyword>
<evidence type="ECO:0000256" key="1">
    <source>
        <dbReference type="ARBA" id="ARBA00004196"/>
    </source>
</evidence>
<evidence type="ECO:0000313" key="7">
    <source>
        <dbReference type="EMBL" id="CQR70797.1"/>
    </source>
</evidence>